<organism evidence="2 3">
    <name type="scientific">Flavonifractor plautii 1_3_50AFAA</name>
    <dbReference type="NCBI Taxonomy" id="742738"/>
    <lineage>
        <taxon>Bacteria</taxon>
        <taxon>Bacillati</taxon>
        <taxon>Bacillota</taxon>
        <taxon>Clostridia</taxon>
        <taxon>Eubacteriales</taxon>
        <taxon>Oscillospiraceae</taxon>
        <taxon>Flavonifractor</taxon>
    </lineage>
</organism>
<evidence type="ECO:0000313" key="3">
    <source>
        <dbReference type="Proteomes" id="UP000029585"/>
    </source>
</evidence>
<gene>
    <name evidence="2" type="ORF">HMPREF9460_03729</name>
</gene>
<dbReference type="Proteomes" id="UP000029585">
    <property type="component" value="Unassembled WGS sequence"/>
</dbReference>
<dbReference type="RefSeq" id="WP_034566378.1">
    <property type="nucleotide sequence ID" value="NZ_KN174167.1"/>
</dbReference>
<comment type="caution">
    <text evidence="2">The sequence shown here is derived from an EMBL/GenBank/DDBJ whole genome shotgun (WGS) entry which is preliminary data.</text>
</comment>
<sequence>MRYYSTQRPIMPGSYPKPAGNPVVEIRNFDARVFCGEIGREAWGYIEYEQALFPGQAQSYELILAPGQEKR</sequence>
<dbReference type="InterPro" id="IPR041501">
    <property type="entry name" value="DarA_C"/>
</dbReference>
<evidence type="ECO:0000259" key="1">
    <source>
        <dbReference type="Pfam" id="PF18789"/>
    </source>
</evidence>
<dbReference type="Pfam" id="PF18789">
    <property type="entry name" value="DarA_C"/>
    <property type="match status" value="1"/>
</dbReference>
<dbReference type="PATRIC" id="fig|742738.3.peg.3840"/>
<proteinExistence type="predicted"/>
<dbReference type="HOGENOM" id="CLU_2734826_0_0_9"/>
<dbReference type="EMBL" id="ADLO01000114">
    <property type="protein sequence ID" value="KGF53220.1"/>
    <property type="molecule type" value="Genomic_DNA"/>
</dbReference>
<dbReference type="AlphaFoldDB" id="A0A096B2D8"/>
<evidence type="ECO:0000313" key="2">
    <source>
        <dbReference type="EMBL" id="KGF53220.1"/>
    </source>
</evidence>
<accession>A0A096B2D8</accession>
<dbReference type="eggNOG" id="ENOG50334RN">
    <property type="taxonomic scope" value="Bacteria"/>
</dbReference>
<name>A0A096B2D8_FLAPL</name>
<keyword evidence="3" id="KW-1185">Reference proteome</keyword>
<reference evidence="2 3" key="1">
    <citation type="submission" date="2011-08" db="EMBL/GenBank/DDBJ databases">
        <title>The Genome Sequence of Clostridium orbiscindens 1_3_50AFAA.</title>
        <authorList>
            <consortium name="The Broad Institute Genome Sequencing Platform"/>
            <person name="Earl A."/>
            <person name="Ward D."/>
            <person name="Feldgarden M."/>
            <person name="Gevers D."/>
            <person name="Daigneault M."/>
            <person name="Strauss J."/>
            <person name="Allen-Vercoe E."/>
            <person name="Young S.K."/>
            <person name="Zeng Q."/>
            <person name="Gargeya S."/>
            <person name="Fitzgerald M."/>
            <person name="Haas B."/>
            <person name="Abouelleil A."/>
            <person name="Alvarado L."/>
            <person name="Arachchi H.M."/>
            <person name="Berlin A."/>
            <person name="Brown A."/>
            <person name="Chapman S.B."/>
            <person name="Chen Z."/>
            <person name="Dunbar C."/>
            <person name="Freedman E."/>
            <person name="Gearin G."/>
            <person name="Gellesch M."/>
            <person name="Goldberg J."/>
            <person name="Griggs A."/>
            <person name="Gujja S."/>
            <person name="Heiman D."/>
            <person name="Howarth C."/>
            <person name="Larson L."/>
            <person name="Lui A."/>
            <person name="MacDonald P.J.P."/>
            <person name="Montmayeur A."/>
            <person name="Murphy C."/>
            <person name="Neiman D."/>
            <person name="Pearson M."/>
            <person name="Priest M."/>
            <person name="Roberts A."/>
            <person name="Saif S."/>
            <person name="Shea T."/>
            <person name="Shenoy N."/>
            <person name="Sisk P."/>
            <person name="Stolte C."/>
            <person name="Sykes S."/>
            <person name="Wortman J."/>
            <person name="Nusbaum C."/>
            <person name="Birren B."/>
        </authorList>
    </citation>
    <scope>NUCLEOTIDE SEQUENCE [LARGE SCALE GENOMIC DNA]</scope>
    <source>
        <strain evidence="2 3">1_3_50AFAA</strain>
    </source>
</reference>
<feature type="domain" description="Defence against restriction A C-terminal" evidence="1">
    <location>
        <begin position="1"/>
        <end position="66"/>
    </location>
</feature>
<protein>
    <recommendedName>
        <fullName evidence="1">Defence against restriction A C-terminal domain-containing protein</fullName>
    </recommendedName>
</protein>